<dbReference type="Proteomes" id="UP000713596">
    <property type="component" value="Unassembled WGS sequence"/>
</dbReference>
<dbReference type="SUPFAM" id="SSF69322">
    <property type="entry name" value="Tricorn protease domain 2"/>
    <property type="match status" value="1"/>
</dbReference>
<dbReference type="Pfam" id="PF18975">
    <property type="entry name" value="DUF5711"/>
    <property type="match status" value="1"/>
</dbReference>
<dbReference type="InterPro" id="IPR043765">
    <property type="entry name" value="DUF5711"/>
</dbReference>
<evidence type="ECO:0000256" key="1">
    <source>
        <dbReference type="SAM" id="Phobius"/>
    </source>
</evidence>
<keyword evidence="1" id="KW-0472">Membrane</keyword>
<dbReference type="EMBL" id="JAHLFP010000072">
    <property type="protein sequence ID" value="MBU3806804.1"/>
    <property type="molecule type" value="Genomic_DNA"/>
</dbReference>
<dbReference type="AlphaFoldDB" id="A0A948T3R3"/>
<dbReference type="InterPro" id="IPR015943">
    <property type="entry name" value="WD40/YVTN_repeat-like_dom_sf"/>
</dbReference>
<dbReference type="Gene3D" id="2.130.10.10">
    <property type="entry name" value="YVTN repeat-like/Quinoprotein amine dehydrogenase"/>
    <property type="match status" value="1"/>
</dbReference>
<evidence type="ECO:0000313" key="3">
    <source>
        <dbReference type="Proteomes" id="UP000713596"/>
    </source>
</evidence>
<reference evidence="2" key="2">
    <citation type="submission" date="2021-04" db="EMBL/GenBank/DDBJ databases">
        <authorList>
            <person name="Gilroy R."/>
        </authorList>
    </citation>
    <scope>NUCLEOTIDE SEQUENCE</scope>
    <source>
        <strain evidence="2">B5_2728</strain>
    </source>
</reference>
<name>A0A948T3R3_9FIRM</name>
<organism evidence="2 3">
    <name type="scientific">Candidatus Allofournierella pullistercoris</name>
    <dbReference type="NCBI Taxonomy" id="2838597"/>
    <lineage>
        <taxon>Bacteria</taxon>
        <taxon>Bacillati</taxon>
        <taxon>Bacillota</taxon>
        <taxon>Clostridia</taxon>
        <taxon>Eubacteriales</taxon>
        <taxon>Oscillospiraceae</taxon>
        <taxon>Allofournierella</taxon>
    </lineage>
</organism>
<feature type="transmembrane region" description="Helical" evidence="1">
    <location>
        <begin position="28"/>
        <end position="48"/>
    </location>
</feature>
<sequence length="402" mass="44504">MPKNETKTGNVTRLSELRARRRGKRIRNGILVVVAAVFLMLYAMGAFGKSMAMLGDVLESARISFQPGAGFPARTGVSDLIQVESLAGGFVELGKKEAVVFSSAGNQLRTLTHTYARPAITAGNTRFAFYSRSGYELKVESRSRTLYEHTYQQPIFFAEMSKGGSLAVVTGSSRYLAELIVYDIAFEEVYRWYPTEQEGMPTRIAFSVDGKRLAVSSLRSEEGSLSSQIHLLDLRKDEVQQTIQLDGSSVMQLHWLDTRKLLIVCDNKAVVYDMNTAEQVAVYSYQGKQLTSASVSGRNLALLLGADLEKMPAQLVILDAGMQIKAEQTIPSPSYGVVCTRSGAYVLRSRSVAAYDLQGVWQWEMELESQPLAVLDTQKLLVFESGQVQQLEENKEKDSFIG</sequence>
<reference evidence="2" key="1">
    <citation type="journal article" date="2021" name="PeerJ">
        <title>Extensive microbial diversity within the chicken gut microbiome revealed by metagenomics and culture.</title>
        <authorList>
            <person name="Gilroy R."/>
            <person name="Ravi A."/>
            <person name="Getino M."/>
            <person name="Pursley I."/>
            <person name="Horton D.L."/>
            <person name="Alikhan N.F."/>
            <person name="Baker D."/>
            <person name="Gharbi K."/>
            <person name="Hall N."/>
            <person name="Watson M."/>
            <person name="Adriaenssens E.M."/>
            <person name="Foster-Nyarko E."/>
            <person name="Jarju S."/>
            <person name="Secka A."/>
            <person name="Antonio M."/>
            <person name="Oren A."/>
            <person name="Chaudhuri R.R."/>
            <person name="La Ragione R."/>
            <person name="Hildebrand F."/>
            <person name="Pallen M.J."/>
        </authorList>
    </citation>
    <scope>NUCLEOTIDE SEQUENCE</scope>
    <source>
        <strain evidence="2">B5_2728</strain>
    </source>
</reference>
<gene>
    <name evidence="2" type="ORF">H9882_07970</name>
</gene>
<comment type="caution">
    <text evidence="2">The sequence shown here is derived from an EMBL/GenBank/DDBJ whole genome shotgun (WGS) entry which is preliminary data.</text>
</comment>
<accession>A0A948T3R3</accession>
<evidence type="ECO:0008006" key="4">
    <source>
        <dbReference type="Google" id="ProtNLM"/>
    </source>
</evidence>
<proteinExistence type="predicted"/>
<keyword evidence="1" id="KW-1133">Transmembrane helix</keyword>
<evidence type="ECO:0000313" key="2">
    <source>
        <dbReference type="EMBL" id="MBU3806804.1"/>
    </source>
</evidence>
<keyword evidence="1" id="KW-0812">Transmembrane</keyword>
<protein>
    <recommendedName>
        <fullName evidence="4">WD40 repeat domain-containing protein</fullName>
    </recommendedName>
</protein>